<evidence type="ECO:0000256" key="1">
    <source>
        <dbReference type="SAM" id="MobiDB-lite"/>
    </source>
</evidence>
<gene>
    <name evidence="2" type="ORF">B2J93_6573</name>
</gene>
<comment type="caution">
    <text evidence="2">The sequence shown here is derived from an EMBL/GenBank/DDBJ whole genome shotgun (WGS) entry which is preliminary data.</text>
</comment>
<evidence type="ECO:0000313" key="3">
    <source>
        <dbReference type="Proteomes" id="UP000242519"/>
    </source>
</evidence>
<dbReference type="AlphaFoldDB" id="A0A218Z0R0"/>
<proteinExistence type="predicted"/>
<feature type="region of interest" description="Disordered" evidence="1">
    <location>
        <begin position="1"/>
        <end position="47"/>
    </location>
</feature>
<reference evidence="2 3" key="1">
    <citation type="submission" date="2017-04" db="EMBL/GenBank/DDBJ databases">
        <title>Draft genome sequence of Marssonina coronaria NL1: causal agent of apple blotch.</title>
        <authorList>
            <person name="Cheng Q."/>
        </authorList>
    </citation>
    <scope>NUCLEOTIDE SEQUENCE [LARGE SCALE GENOMIC DNA]</scope>
    <source>
        <strain evidence="2 3">NL1</strain>
    </source>
</reference>
<evidence type="ECO:0000313" key="2">
    <source>
        <dbReference type="EMBL" id="OWP01123.1"/>
    </source>
</evidence>
<accession>A0A218Z0R0</accession>
<name>A0A218Z0R0_9HELO</name>
<keyword evidence="3" id="KW-1185">Reference proteome</keyword>
<dbReference type="Proteomes" id="UP000242519">
    <property type="component" value="Unassembled WGS sequence"/>
</dbReference>
<protein>
    <submittedName>
        <fullName evidence="2">Uncharacterized protein</fullName>
    </submittedName>
</protein>
<dbReference type="InParanoid" id="A0A218Z0R0"/>
<organism evidence="2 3">
    <name type="scientific">Diplocarpon coronariae</name>
    <dbReference type="NCBI Taxonomy" id="2795749"/>
    <lineage>
        <taxon>Eukaryota</taxon>
        <taxon>Fungi</taxon>
        <taxon>Dikarya</taxon>
        <taxon>Ascomycota</taxon>
        <taxon>Pezizomycotina</taxon>
        <taxon>Leotiomycetes</taxon>
        <taxon>Helotiales</taxon>
        <taxon>Drepanopezizaceae</taxon>
        <taxon>Diplocarpon</taxon>
    </lineage>
</organism>
<feature type="region of interest" description="Disordered" evidence="1">
    <location>
        <begin position="114"/>
        <end position="133"/>
    </location>
</feature>
<sequence length="264" mass="28476">MAPHPTPDSPLSRDVRVPRGPATPRPPGRDQQPGRASRLDAASRDPGVPMTIGHVVLFVVSALDRPRSVRESRWTHHPPCPWVPLVVAGPSQGPEARELELELERDETGLCTTRVGRGAGREGRRQGTVGYETRSESADPRMFGALSCRYRCLSRWSGLVTAQGRLGVGVGVGVSVGVRVGARVGVRVGVSVGARVPRDYARRGAALLIRRGRGSAVQRIFGFSIFPCPSSIFHLPTAIRHPPSAIRPPVSVSVRPHFGVMPRE</sequence>
<dbReference type="EMBL" id="MZNU01000291">
    <property type="protein sequence ID" value="OWP01123.1"/>
    <property type="molecule type" value="Genomic_DNA"/>
</dbReference>